<evidence type="ECO:0000313" key="1">
    <source>
        <dbReference type="EMBL" id="OGY94676.1"/>
    </source>
</evidence>
<name>A0A1G2C0E6_9BACT</name>
<evidence type="ECO:0000313" key="2">
    <source>
        <dbReference type="Proteomes" id="UP000177626"/>
    </source>
</evidence>
<proteinExistence type="predicted"/>
<protein>
    <recommendedName>
        <fullName evidence="3">Histidine phosphatase family protein</fullName>
    </recommendedName>
</protein>
<reference evidence="1 2" key="1">
    <citation type="journal article" date="2016" name="Nat. Commun.">
        <title>Thousands of microbial genomes shed light on interconnected biogeochemical processes in an aquifer system.</title>
        <authorList>
            <person name="Anantharaman K."/>
            <person name="Brown C.T."/>
            <person name="Hug L.A."/>
            <person name="Sharon I."/>
            <person name="Castelle C.J."/>
            <person name="Probst A.J."/>
            <person name="Thomas B.C."/>
            <person name="Singh A."/>
            <person name="Wilkins M.J."/>
            <person name="Karaoz U."/>
            <person name="Brodie E.L."/>
            <person name="Williams K.H."/>
            <person name="Hubbard S.S."/>
            <person name="Banfield J.F."/>
        </authorList>
    </citation>
    <scope>NUCLEOTIDE SEQUENCE [LARGE SCALE GENOMIC DNA]</scope>
</reference>
<sequence length="192" mass="21409">MAKFVVKTLDLFRHSDKDKSGNHISHAGAELAYNTGDRLYNTSDTKISHGFHGPLIRTSETLAAMRMMSDPFQEMEIHDAVDGLGSAEFFQKTITDAMRADIKDGLSNMEAVLKHMDPSVFDQFKSDAQSALRKMFDLMNDGQIGVGIFHDPTIPMLAKSIGMTEARSLNSMEAIRFNLYDDGSIKAVWIEE</sequence>
<accession>A0A1G2C0E6</accession>
<comment type="caution">
    <text evidence="1">The sequence shown here is derived from an EMBL/GenBank/DDBJ whole genome shotgun (WGS) entry which is preliminary data.</text>
</comment>
<dbReference type="Proteomes" id="UP000177626">
    <property type="component" value="Unassembled WGS sequence"/>
</dbReference>
<organism evidence="1 2">
    <name type="scientific">Candidatus Komeilibacteria bacterium RIFOXYC1_FULL_37_11</name>
    <dbReference type="NCBI Taxonomy" id="1798555"/>
    <lineage>
        <taxon>Bacteria</taxon>
        <taxon>Candidatus Komeiliibacteriota</taxon>
    </lineage>
</organism>
<dbReference type="AlphaFoldDB" id="A0A1G2C0E6"/>
<gene>
    <name evidence="1" type="ORF">A2406_02530</name>
</gene>
<evidence type="ECO:0008006" key="3">
    <source>
        <dbReference type="Google" id="ProtNLM"/>
    </source>
</evidence>
<dbReference type="EMBL" id="MHKQ01000005">
    <property type="protein sequence ID" value="OGY94676.1"/>
    <property type="molecule type" value="Genomic_DNA"/>
</dbReference>